<dbReference type="Pfam" id="PF00106">
    <property type="entry name" value="adh_short"/>
    <property type="match status" value="1"/>
</dbReference>
<dbReference type="Gene3D" id="3.40.50.720">
    <property type="entry name" value="NAD(P)-binding Rossmann-like Domain"/>
    <property type="match status" value="1"/>
</dbReference>
<accession>A0A383CZ77</accession>
<feature type="non-terminal residue" evidence="2">
    <location>
        <position position="205"/>
    </location>
</feature>
<proteinExistence type="inferred from homology"/>
<gene>
    <name evidence="2" type="ORF">METZ01_LOCUS490119</name>
</gene>
<evidence type="ECO:0008006" key="3">
    <source>
        <dbReference type="Google" id="ProtNLM"/>
    </source>
</evidence>
<reference evidence="2" key="1">
    <citation type="submission" date="2018-05" db="EMBL/GenBank/DDBJ databases">
        <authorList>
            <person name="Lanie J.A."/>
            <person name="Ng W.-L."/>
            <person name="Kazmierczak K.M."/>
            <person name="Andrzejewski T.M."/>
            <person name="Davidsen T.M."/>
            <person name="Wayne K.J."/>
            <person name="Tettelin H."/>
            <person name="Glass J.I."/>
            <person name="Rusch D."/>
            <person name="Podicherti R."/>
            <person name="Tsui H.-C.T."/>
            <person name="Winkler M.E."/>
        </authorList>
    </citation>
    <scope>NUCLEOTIDE SEQUENCE</scope>
</reference>
<protein>
    <recommendedName>
        <fullName evidence="3">Short-chain dehydrogenase</fullName>
    </recommendedName>
</protein>
<name>A0A383CZ77_9ZZZZ</name>
<organism evidence="2">
    <name type="scientific">marine metagenome</name>
    <dbReference type="NCBI Taxonomy" id="408172"/>
    <lineage>
        <taxon>unclassified sequences</taxon>
        <taxon>metagenomes</taxon>
        <taxon>ecological metagenomes</taxon>
    </lineage>
</organism>
<sequence>MENNLTTSLKGLNALVCGSTSGIGKSTAIEFSQLGANVTLFARNERKLNESLSLLQNDGNQTHQYLVGDFDDADQIKTTISEHISSGNSYHILVNNSGGPKGGPITQADPDEFVEGFKRHLICNHILFQALHTGMKVNAYGRVVNIISTSVKQPIPGLGVSNTIRGAVASWAKTLSFEVGNEGITVNNILPGFTNTERLSSLIEA</sequence>
<dbReference type="AlphaFoldDB" id="A0A383CZ77"/>
<dbReference type="PRINTS" id="PR00081">
    <property type="entry name" value="GDHRDH"/>
</dbReference>
<dbReference type="InterPro" id="IPR002347">
    <property type="entry name" value="SDR_fam"/>
</dbReference>
<evidence type="ECO:0000256" key="1">
    <source>
        <dbReference type="ARBA" id="ARBA00006484"/>
    </source>
</evidence>
<dbReference type="InterPro" id="IPR036291">
    <property type="entry name" value="NAD(P)-bd_dom_sf"/>
</dbReference>
<dbReference type="InterPro" id="IPR050259">
    <property type="entry name" value="SDR"/>
</dbReference>
<dbReference type="SUPFAM" id="SSF51735">
    <property type="entry name" value="NAD(P)-binding Rossmann-fold domains"/>
    <property type="match status" value="1"/>
</dbReference>
<comment type="similarity">
    <text evidence="1">Belongs to the short-chain dehydrogenases/reductases (SDR) family.</text>
</comment>
<dbReference type="PANTHER" id="PTHR42879:SF6">
    <property type="entry name" value="NADPH-DEPENDENT REDUCTASE BACG"/>
    <property type="match status" value="1"/>
</dbReference>
<evidence type="ECO:0000313" key="2">
    <source>
        <dbReference type="EMBL" id="SVE37265.1"/>
    </source>
</evidence>
<dbReference type="PANTHER" id="PTHR42879">
    <property type="entry name" value="3-OXOACYL-(ACYL-CARRIER-PROTEIN) REDUCTASE"/>
    <property type="match status" value="1"/>
</dbReference>
<dbReference type="EMBL" id="UINC01212788">
    <property type="protein sequence ID" value="SVE37265.1"/>
    <property type="molecule type" value="Genomic_DNA"/>
</dbReference>